<dbReference type="InterPro" id="IPR026034">
    <property type="entry name" value="MreD_proteobac"/>
</dbReference>
<comment type="similarity">
    <text evidence="2 8">Belongs to the MreD family.</text>
</comment>
<dbReference type="PANTHER" id="PTHR37484">
    <property type="entry name" value="ROD SHAPE-DETERMINING PROTEIN MRED"/>
    <property type="match status" value="1"/>
</dbReference>
<evidence type="ECO:0000313" key="10">
    <source>
        <dbReference type="EMBL" id="AFJ02331.1"/>
    </source>
</evidence>
<organism evidence="10 11">
    <name type="scientific">Methylophaga frappieri (strain ATCC BAA-2434 / DSM 25690 / JAM7)</name>
    <dbReference type="NCBI Taxonomy" id="754477"/>
    <lineage>
        <taxon>Bacteria</taxon>
        <taxon>Pseudomonadati</taxon>
        <taxon>Pseudomonadota</taxon>
        <taxon>Gammaproteobacteria</taxon>
        <taxon>Thiotrichales</taxon>
        <taxon>Piscirickettsiaceae</taxon>
        <taxon>Methylophaga</taxon>
    </lineage>
</organism>
<keyword evidence="11" id="KW-1185">Reference proteome</keyword>
<evidence type="ECO:0000256" key="3">
    <source>
        <dbReference type="ARBA" id="ARBA00022475"/>
    </source>
</evidence>
<evidence type="ECO:0000256" key="6">
    <source>
        <dbReference type="ARBA" id="ARBA00022989"/>
    </source>
</evidence>
<sequence length="159" mass="18014">MASYSRAQQIWVIYLTLLIALVLMLVPIPDVVSLARPEWVIMTLIYWAMALPQRVSIGTAWVTGLIMDIATGGQLGVHAFAYALAIYIIGRLHLQLRQYPLLQQAFIILSLVFLVHVVSVMNAPFANPWHIWMPAVSSTLMWPFIYALLRKIRRGLQVS</sequence>
<dbReference type="HOGENOM" id="CLU_119315_0_0_6"/>
<dbReference type="PIRSF" id="PIRSF018472">
    <property type="entry name" value="MreD_proteobac"/>
    <property type="match status" value="1"/>
</dbReference>
<dbReference type="AlphaFoldDB" id="I1YHD8"/>
<gene>
    <name evidence="10" type="ordered locus">Q7C_1176</name>
</gene>
<dbReference type="eggNOG" id="COG2891">
    <property type="taxonomic scope" value="Bacteria"/>
</dbReference>
<name>I1YHD8_METFJ</name>
<dbReference type="STRING" id="754477.Q7C_1176"/>
<dbReference type="KEGG" id="mec:Q7C_1176"/>
<evidence type="ECO:0000313" key="11">
    <source>
        <dbReference type="Proteomes" id="UP000009145"/>
    </source>
</evidence>
<comment type="function">
    <text evidence="8">Involved in formation of the rod shape of the cell. May also contribute to regulation of formation of penicillin-binding proteins.</text>
</comment>
<proteinExistence type="inferred from homology"/>
<feature type="transmembrane region" description="Helical" evidence="9">
    <location>
        <begin position="131"/>
        <end position="149"/>
    </location>
</feature>
<dbReference type="PATRIC" id="fig|754477.3.peg.1156"/>
<keyword evidence="5 8" id="KW-0133">Cell shape</keyword>
<keyword evidence="8" id="KW-0997">Cell inner membrane</keyword>
<feature type="transmembrane region" description="Helical" evidence="9">
    <location>
        <begin position="75"/>
        <end position="94"/>
    </location>
</feature>
<keyword evidence="6 9" id="KW-1133">Transmembrane helix</keyword>
<dbReference type="OrthoDB" id="6647425at2"/>
<evidence type="ECO:0000256" key="8">
    <source>
        <dbReference type="PIRNR" id="PIRNR018472"/>
    </source>
</evidence>
<evidence type="ECO:0000256" key="1">
    <source>
        <dbReference type="ARBA" id="ARBA00004651"/>
    </source>
</evidence>
<dbReference type="NCBIfam" id="TIGR03426">
    <property type="entry name" value="shape_MreD"/>
    <property type="match status" value="1"/>
</dbReference>
<keyword evidence="7 8" id="KW-0472">Membrane</keyword>
<accession>I1YHD8</accession>
<comment type="subcellular location">
    <subcellularLocation>
        <location evidence="8">Cell inner membrane</location>
    </subcellularLocation>
    <subcellularLocation>
        <location evidence="1">Cell membrane</location>
        <topology evidence="1">Multi-pass membrane protein</topology>
    </subcellularLocation>
</comment>
<dbReference type="Proteomes" id="UP000009145">
    <property type="component" value="Chromosome"/>
</dbReference>
<keyword evidence="4 9" id="KW-0812">Transmembrane</keyword>
<dbReference type="GO" id="GO:0005886">
    <property type="term" value="C:plasma membrane"/>
    <property type="evidence" value="ECO:0007669"/>
    <property type="project" value="UniProtKB-SubCell"/>
</dbReference>
<dbReference type="RefSeq" id="WP_014703751.1">
    <property type="nucleotide sequence ID" value="NC_017856.1"/>
</dbReference>
<evidence type="ECO:0000256" key="5">
    <source>
        <dbReference type="ARBA" id="ARBA00022960"/>
    </source>
</evidence>
<evidence type="ECO:0000256" key="2">
    <source>
        <dbReference type="ARBA" id="ARBA00007776"/>
    </source>
</evidence>
<dbReference type="InterPro" id="IPR007227">
    <property type="entry name" value="Cell_shape_determining_MreD"/>
</dbReference>
<feature type="transmembrane region" description="Helical" evidence="9">
    <location>
        <begin position="12"/>
        <end position="32"/>
    </location>
</feature>
<dbReference type="EMBL" id="CP003380">
    <property type="protein sequence ID" value="AFJ02331.1"/>
    <property type="molecule type" value="Genomic_DNA"/>
</dbReference>
<dbReference type="PANTHER" id="PTHR37484:SF1">
    <property type="entry name" value="ROD SHAPE-DETERMINING PROTEIN MRED"/>
    <property type="match status" value="1"/>
</dbReference>
<dbReference type="GO" id="GO:0008360">
    <property type="term" value="P:regulation of cell shape"/>
    <property type="evidence" value="ECO:0007669"/>
    <property type="project" value="UniProtKB-UniRule"/>
</dbReference>
<evidence type="ECO:0000256" key="4">
    <source>
        <dbReference type="ARBA" id="ARBA00022692"/>
    </source>
</evidence>
<protein>
    <recommendedName>
        <fullName evidence="8">Rod shape-determining protein MreD</fullName>
    </recommendedName>
</protein>
<evidence type="ECO:0000256" key="9">
    <source>
        <dbReference type="SAM" id="Phobius"/>
    </source>
</evidence>
<feature type="transmembrane region" description="Helical" evidence="9">
    <location>
        <begin position="44"/>
        <end position="63"/>
    </location>
</feature>
<feature type="transmembrane region" description="Helical" evidence="9">
    <location>
        <begin position="106"/>
        <end position="125"/>
    </location>
</feature>
<keyword evidence="3 8" id="KW-1003">Cell membrane</keyword>
<dbReference type="Pfam" id="PF04093">
    <property type="entry name" value="MreD"/>
    <property type="match status" value="1"/>
</dbReference>
<reference evidence="10 11" key="1">
    <citation type="journal article" date="2012" name="J. Bacteriol.">
        <title>Complete genome sequences of Methylophaga sp. strain JAM1 and Methylophaga sp. strain JAM7.</title>
        <authorList>
            <person name="Villeneuve C."/>
            <person name="Martineau C."/>
            <person name="Mauffrey F."/>
            <person name="Villemur R."/>
        </authorList>
    </citation>
    <scope>NUCLEOTIDE SEQUENCE [LARGE SCALE GENOMIC DNA]</scope>
    <source>
        <strain evidence="10 11">JAM7</strain>
    </source>
</reference>
<evidence type="ECO:0000256" key="7">
    <source>
        <dbReference type="ARBA" id="ARBA00023136"/>
    </source>
</evidence>